<dbReference type="EnsemblPlants" id="AET1Gv20454100.1">
    <property type="protein sequence ID" value="AET1Gv20454100.1"/>
    <property type="gene ID" value="AET1Gv20454100"/>
</dbReference>
<keyword evidence="3" id="KW-1185">Reference proteome</keyword>
<dbReference type="Proteomes" id="UP000015105">
    <property type="component" value="Chromosome 1D"/>
</dbReference>
<dbReference type="Gramene" id="AET1Gv20454100.1">
    <property type="protein sequence ID" value="AET1Gv20454100.1"/>
    <property type="gene ID" value="AET1Gv20454100"/>
</dbReference>
<reference evidence="3" key="2">
    <citation type="journal article" date="2017" name="Nat. Plants">
        <title>The Aegilops tauschii genome reveals multiple impacts of transposons.</title>
        <authorList>
            <person name="Zhao G."/>
            <person name="Zou C."/>
            <person name="Li K."/>
            <person name="Wang K."/>
            <person name="Li T."/>
            <person name="Gao L."/>
            <person name="Zhang X."/>
            <person name="Wang H."/>
            <person name="Yang Z."/>
            <person name="Liu X."/>
            <person name="Jiang W."/>
            <person name="Mao L."/>
            <person name="Kong X."/>
            <person name="Jiao Y."/>
            <person name="Jia J."/>
        </authorList>
    </citation>
    <scope>NUCLEOTIDE SEQUENCE [LARGE SCALE GENOMIC DNA]</scope>
    <source>
        <strain evidence="3">cv. AL8/78</strain>
    </source>
</reference>
<feature type="domain" description="DUF1308" evidence="1">
    <location>
        <begin position="327"/>
        <end position="492"/>
    </location>
</feature>
<dbReference type="AlphaFoldDB" id="A0A452YL24"/>
<dbReference type="STRING" id="200361.A0A452YL24"/>
<dbReference type="PANTHER" id="PTHR13379:SF0">
    <property type="entry name" value="UPF0415 PROTEIN C7ORF25"/>
    <property type="match status" value="1"/>
</dbReference>
<name>A0A452YL24_AEGTS</name>
<evidence type="ECO:0000259" key="1">
    <source>
        <dbReference type="Pfam" id="PF07000"/>
    </source>
</evidence>
<dbReference type="InterPro" id="IPR010733">
    <property type="entry name" value="DUF1308"/>
</dbReference>
<evidence type="ECO:0000313" key="2">
    <source>
        <dbReference type="EnsemblPlants" id="AET1Gv20454100.1"/>
    </source>
</evidence>
<organism evidence="2 3">
    <name type="scientific">Aegilops tauschii subsp. strangulata</name>
    <name type="common">Goatgrass</name>
    <dbReference type="NCBI Taxonomy" id="200361"/>
    <lineage>
        <taxon>Eukaryota</taxon>
        <taxon>Viridiplantae</taxon>
        <taxon>Streptophyta</taxon>
        <taxon>Embryophyta</taxon>
        <taxon>Tracheophyta</taxon>
        <taxon>Spermatophyta</taxon>
        <taxon>Magnoliopsida</taxon>
        <taxon>Liliopsida</taxon>
        <taxon>Poales</taxon>
        <taxon>Poaceae</taxon>
        <taxon>BOP clade</taxon>
        <taxon>Pooideae</taxon>
        <taxon>Triticodae</taxon>
        <taxon>Triticeae</taxon>
        <taxon>Triticinae</taxon>
        <taxon>Aegilops</taxon>
    </lineage>
</organism>
<reference evidence="2" key="5">
    <citation type="journal article" date="2021" name="G3 (Bethesda)">
        <title>Aegilops tauschii genome assembly Aet v5.0 features greater sequence contiguity and improved annotation.</title>
        <authorList>
            <person name="Wang L."/>
            <person name="Zhu T."/>
            <person name="Rodriguez J.C."/>
            <person name="Deal K.R."/>
            <person name="Dubcovsky J."/>
            <person name="McGuire P.E."/>
            <person name="Lux T."/>
            <person name="Spannagl M."/>
            <person name="Mayer K.F.X."/>
            <person name="Baldrich P."/>
            <person name="Meyers B.C."/>
            <person name="Huo N."/>
            <person name="Gu Y.Q."/>
            <person name="Zhou H."/>
            <person name="Devos K.M."/>
            <person name="Bennetzen J.L."/>
            <person name="Unver T."/>
            <person name="Budak H."/>
            <person name="Gulick P.J."/>
            <person name="Galiba G."/>
            <person name="Kalapos B."/>
            <person name="Nelson D.R."/>
            <person name="Li P."/>
            <person name="You F.M."/>
            <person name="Luo M.C."/>
            <person name="Dvorak J."/>
        </authorList>
    </citation>
    <scope>NUCLEOTIDE SEQUENCE [LARGE SCALE GENOMIC DNA]</scope>
    <source>
        <strain evidence="2">cv. AL8/78</strain>
    </source>
</reference>
<dbReference type="PANTHER" id="PTHR13379">
    <property type="entry name" value="UNCHARACTERIZED DUF1308"/>
    <property type="match status" value="1"/>
</dbReference>
<reference evidence="3" key="1">
    <citation type="journal article" date="2014" name="Science">
        <title>Ancient hybridizations among the ancestral genomes of bread wheat.</title>
        <authorList>
            <consortium name="International Wheat Genome Sequencing Consortium,"/>
            <person name="Marcussen T."/>
            <person name="Sandve S.R."/>
            <person name="Heier L."/>
            <person name="Spannagl M."/>
            <person name="Pfeifer M."/>
            <person name="Jakobsen K.S."/>
            <person name="Wulff B.B."/>
            <person name="Steuernagel B."/>
            <person name="Mayer K.F."/>
            <person name="Olsen O.A."/>
        </authorList>
    </citation>
    <scope>NUCLEOTIDE SEQUENCE [LARGE SCALE GENOMIC DNA]</scope>
    <source>
        <strain evidence="3">cv. AL8/78</strain>
    </source>
</reference>
<accession>A0A452YL24</accession>
<sequence>MTPAQRLHFWPSYTSNRTTLLGQSATRSKASSATGPARLDPRQVLPQLDANPAGSWFLEQRSGAAKMAEPPAAACPTELELARAQCRSLHDRLAASPSLPRHPALRSLLRLVAAELRFLASSSHPDPARPLSSNLPHLGALHLLLTHPAVRSPSRLSPLPGVDFACAFRSRPAWVLLSARNPSGFQWVPRKGISSRVAAVLDAARSAPPATHPEKLLLAFARGVSADIVLGLADEFGAVEVDLLAEFVGESEDVEEEDGWVSVSFHPNEEMRSFRAFEIEVLDGGGEVLLPPPCRGVEEVEEGSGDQLGGWFADFMGKMRMNSMEMVNLDTTALIAIVSGISNGGVGKLMGAPEAESRARFKCNYKFVMDQAQSELQSPIFVELGKAVDGKKCIICEAVNSEFNEIVSMCGGPEEKTRASQLLKQLTIVPDSPSARMMDLPTTRKLAMKNKVVFGTGDHWRAPTLTANMGFVRAVSQSGMPLMTIEHRPRALIGL</sequence>
<evidence type="ECO:0000313" key="3">
    <source>
        <dbReference type="Proteomes" id="UP000015105"/>
    </source>
</evidence>
<reference evidence="2" key="4">
    <citation type="submission" date="2019-03" db="UniProtKB">
        <authorList>
            <consortium name="EnsemblPlants"/>
        </authorList>
    </citation>
    <scope>IDENTIFICATION</scope>
</reference>
<protein>
    <recommendedName>
        <fullName evidence="1">DUF1308 domain-containing protein</fullName>
    </recommendedName>
</protein>
<proteinExistence type="predicted"/>
<reference evidence="2" key="3">
    <citation type="journal article" date="2017" name="Nature">
        <title>Genome sequence of the progenitor of the wheat D genome Aegilops tauschii.</title>
        <authorList>
            <person name="Luo M.C."/>
            <person name="Gu Y.Q."/>
            <person name="Puiu D."/>
            <person name="Wang H."/>
            <person name="Twardziok S.O."/>
            <person name="Deal K.R."/>
            <person name="Huo N."/>
            <person name="Zhu T."/>
            <person name="Wang L."/>
            <person name="Wang Y."/>
            <person name="McGuire P.E."/>
            <person name="Liu S."/>
            <person name="Long H."/>
            <person name="Ramasamy R.K."/>
            <person name="Rodriguez J.C."/>
            <person name="Van S.L."/>
            <person name="Yuan L."/>
            <person name="Wang Z."/>
            <person name="Xia Z."/>
            <person name="Xiao L."/>
            <person name="Anderson O.D."/>
            <person name="Ouyang S."/>
            <person name="Liang Y."/>
            <person name="Zimin A.V."/>
            <person name="Pertea G."/>
            <person name="Qi P."/>
            <person name="Bennetzen J.L."/>
            <person name="Dai X."/>
            <person name="Dawson M.W."/>
            <person name="Muller H.G."/>
            <person name="Kugler K."/>
            <person name="Rivarola-Duarte L."/>
            <person name="Spannagl M."/>
            <person name="Mayer K.F.X."/>
            <person name="Lu F.H."/>
            <person name="Bevan M.W."/>
            <person name="Leroy P."/>
            <person name="Li P."/>
            <person name="You F.M."/>
            <person name="Sun Q."/>
            <person name="Liu Z."/>
            <person name="Lyons E."/>
            <person name="Wicker T."/>
            <person name="Salzberg S.L."/>
            <person name="Devos K.M."/>
            <person name="Dvorak J."/>
        </authorList>
    </citation>
    <scope>NUCLEOTIDE SEQUENCE [LARGE SCALE GENOMIC DNA]</scope>
    <source>
        <strain evidence="2">cv. AL8/78</strain>
    </source>
</reference>
<dbReference type="Pfam" id="PF07000">
    <property type="entry name" value="DUF1308"/>
    <property type="match status" value="1"/>
</dbReference>